<evidence type="ECO:0000313" key="2">
    <source>
        <dbReference type="EMBL" id="CAD8885411.1"/>
    </source>
</evidence>
<organism evidence="2">
    <name type="scientific">Corethron hystrix</name>
    <dbReference type="NCBI Taxonomy" id="216773"/>
    <lineage>
        <taxon>Eukaryota</taxon>
        <taxon>Sar</taxon>
        <taxon>Stramenopiles</taxon>
        <taxon>Ochrophyta</taxon>
        <taxon>Bacillariophyta</taxon>
        <taxon>Coscinodiscophyceae</taxon>
        <taxon>Corethrophycidae</taxon>
        <taxon>Corethrales</taxon>
        <taxon>Corethraceae</taxon>
        <taxon>Corethron</taxon>
    </lineage>
</organism>
<feature type="signal peptide" evidence="1">
    <location>
        <begin position="1"/>
        <end position="16"/>
    </location>
</feature>
<gene>
    <name evidence="2" type="ORF">CHYS00102_LOCUS12608</name>
</gene>
<dbReference type="AlphaFoldDB" id="A0A7S1BGR1"/>
<name>A0A7S1BGR1_9STRA</name>
<feature type="chain" id="PRO_5031430004" evidence="1">
    <location>
        <begin position="17"/>
        <end position="145"/>
    </location>
</feature>
<proteinExistence type="predicted"/>
<dbReference type="InterPro" id="IPR014719">
    <property type="entry name" value="Ribosomal_bL12_C/ClpS-like"/>
</dbReference>
<dbReference type="EMBL" id="HBFR01017286">
    <property type="protein sequence ID" value="CAD8885411.1"/>
    <property type="molecule type" value="Transcribed_RNA"/>
</dbReference>
<sequence>MYRSIWFSLLVSSAAAFGFTSRLSTVRNIYTDVPFTALESSSRIFGLQSKHTSLSMVTISAPGGATVLEKPDILKSPEKSGQDEMANSKGWELRIYNDHMNTREHVARCLVQVTGLNEGAAYQGELDIRNTQHLFQCSLISNFLC</sequence>
<evidence type="ECO:0000256" key="1">
    <source>
        <dbReference type="SAM" id="SignalP"/>
    </source>
</evidence>
<accession>A0A7S1BGR1</accession>
<reference evidence="2" key="1">
    <citation type="submission" date="2021-01" db="EMBL/GenBank/DDBJ databases">
        <authorList>
            <person name="Corre E."/>
            <person name="Pelletier E."/>
            <person name="Niang G."/>
            <person name="Scheremetjew M."/>
            <person name="Finn R."/>
            <person name="Kale V."/>
            <person name="Holt S."/>
            <person name="Cochrane G."/>
            <person name="Meng A."/>
            <person name="Brown T."/>
            <person name="Cohen L."/>
        </authorList>
    </citation>
    <scope>NUCLEOTIDE SEQUENCE</scope>
    <source>
        <strain evidence="2">308</strain>
    </source>
</reference>
<dbReference type="Gene3D" id="3.30.1390.10">
    <property type="match status" value="1"/>
</dbReference>
<keyword evidence="1" id="KW-0732">Signal</keyword>
<protein>
    <submittedName>
        <fullName evidence="2">Uncharacterized protein</fullName>
    </submittedName>
</protein>